<dbReference type="WBParaSite" id="nRc.2.0.1.t30364-RA">
    <property type="protein sequence ID" value="nRc.2.0.1.t30364-RA"/>
    <property type="gene ID" value="nRc.2.0.1.g30364"/>
</dbReference>
<feature type="transmembrane region" description="Helical" evidence="1">
    <location>
        <begin position="88"/>
        <end position="115"/>
    </location>
</feature>
<accession>A0A915JWG0</accession>
<protein>
    <submittedName>
        <fullName evidence="3">Uncharacterized protein</fullName>
    </submittedName>
</protein>
<reference evidence="3" key="1">
    <citation type="submission" date="2022-11" db="UniProtKB">
        <authorList>
            <consortium name="WormBaseParasite"/>
        </authorList>
    </citation>
    <scope>IDENTIFICATION</scope>
</reference>
<evidence type="ECO:0000256" key="1">
    <source>
        <dbReference type="SAM" id="Phobius"/>
    </source>
</evidence>
<dbReference type="Proteomes" id="UP000887565">
    <property type="component" value="Unplaced"/>
</dbReference>
<sequence length="181" mass="19827">MRNGQLLFSIRGTMMFTKILIQGERSICCVNVNSHGDTNTKAAEKVDQNHFMQRTQGEKFDGRINAWWISGHHEGNAMPRIRGLEIRIIWQSGCFAGQWWLGIAIITGGCLNVVAGADVGAIGGSDMVWVTVVVVTGVVAVGGCDRRRIVHPVVFGKQHTGQQQRKMIRGKRCGQGVPLSS</sequence>
<keyword evidence="1" id="KW-0812">Transmembrane</keyword>
<feature type="transmembrane region" description="Helical" evidence="1">
    <location>
        <begin position="127"/>
        <end position="144"/>
    </location>
</feature>
<proteinExistence type="predicted"/>
<keyword evidence="1" id="KW-0472">Membrane</keyword>
<organism evidence="2 3">
    <name type="scientific">Romanomermis culicivorax</name>
    <name type="common">Nematode worm</name>
    <dbReference type="NCBI Taxonomy" id="13658"/>
    <lineage>
        <taxon>Eukaryota</taxon>
        <taxon>Metazoa</taxon>
        <taxon>Ecdysozoa</taxon>
        <taxon>Nematoda</taxon>
        <taxon>Enoplea</taxon>
        <taxon>Dorylaimia</taxon>
        <taxon>Mermithida</taxon>
        <taxon>Mermithoidea</taxon>
        <taxon>Mermithidae</taxon>
        <taxon>Romanomermis</taxon>
    </lineage>
</organism>
<evidence type="ECO:0000313" key="3">
    <source>
        <dbReference type="WBParaSite" id="nRc.2.0.1.t30364-RA"/>
    </source>
</evidence>
<keyword evidence="2" id="KW-1185">Reference proteome</keyword>
<evidence type="ECO:0000313" key="2">
    <source>
        <dbReference type="Proteomes" id="UP000887565"/>
    </source>
</evidence>
<dbReference type="AlphaFoldDB" id="A0A915JWG0"/>
<name>A0A915JWG0_ROMCU</name>
<keyword evidence="1" id="KW-1133">Transmembrane helix</keyword>